<feature type="chain" id="PRO_5040775546" description="Secreted protein" evidence="1">
    <location>
        <begin position="18"/>
        <end position="108"/>
    </location>
</feature>
<evidence type="ECO:0000313" key="2">
    <source>
        <dbReference type="EMBL" id="KAJ1913193.1"/>
    </source>
</evidence>
<dbReference type="Proteomes" id="UP001150538">
    <property type="component" value="Unassembled WGS sequence"/>
</dbReference>
<evidence type="ECO:0008006" key="4">
    <source>
        <dbReference type="Google" id="ProtNLM"/>
    </source>
</evidence>
<gene>
    <name evidence="2" type="ORF">H4219_005313</name>
</gene>
<organism evidence="2 3">
    <name type="scientific">Mycoemilia scoparia</name>
    <dbReference type="NCBI Taxonomy" id="417184"/>
    <lineage>
        <taxon>Eukaryota</taxon>
        <taxon>Fungi</taxon>
        <taxon>Fungi incertae sedis</taxon>
        <taxon>Zoopagomycota</taxon>
        <taxon>Kickxellomycotina</taxon>
        <taxon>Kickxellomycetes</taxon>
        <taxon>Kickxellales</taxon>
        <taxon>Kickxellaceae</taxon>
        <taxon>Mycoemilia</taxon>
    </lineage>
</organism>
<dbReference type="EMBL" id="JANBPU010000280">
    <property type="protein sequence ID" value="KAJ1913193.1"/>
    <property type="molecule type" value="Genomic_DNA"/>
</dbReference>
<keyword evidence="1" id="KW-0732">Signal</keyword>
<dbReference type="OrthoDB" id="759142at2759"/>
<feature type="signal peptide" evidence="1">
    <location>
        <begin position="1"/>
        <end position="17"/>
    </location>
</feature>
<name>A0A9W7ZU78_9FUNG</name>
<comment type="caution">
    <text evidence="2">The sequence shown here is derived from an EMBL/GenBank/DDBJ whole genome shotgun (WGS) entry which is preliminary data.</text>
</comment>
<evidence type="ECO:0000313" key="3">
    <source>
        <dbReference type="Proteomes" id="UP001150538"/>
    </source>
</evidence>
<accession>A0A9W7ZU78</accession>
<keyword evidence="3" id="KW-1185">Reference proteome</keyword>
<evidence type="ECO:0000256" key="1">
    <source>
        <dbReference type="SAM" id="SignalP"/>
    </source>
</evidence>
<sequence>MKPILLCLLFLSALVLGIHFDLHASPADQDHKRCLSQWIPAKTEVLIKVIVENQPNTHALEFKVHDDSIHKNSFAARTNVKDETVRLETQAHSNVIVCFKNVLLPGKY</sequence>
<reference evidence="2" key="1">
    <citation type="submission" date="2022-07" db="EMBL/GenBank/DDBJ databases">
        <title>Phylogenomic reconstructions and comparative analyses of Kickxellomycotina fungi.</title>
        <authorList>
            <person name="Reynolds N.K."/>
            <person name="Stajich J.E."/>
            <person name="Barry K."/>
            <person name="Grigoriev I.V."/>
            <person name="Crous P."/>
            <person name="Smith M.E."/>
        </authorList>
    </citation>
    <scope>NUCLEOTIDE SEQUENCE</scope>
    <source>
        <strain evidence="2">NBRC 100468</strain>
    </source>
</reference>
<protein>
    <recommendedName>
        <fullName evidence="4">Secreted protein</fullName>
    </recommendedName>
</protein>
<dbReference type="AlphaFoldDB" id="A0A9W7ZU78"/>
<proteinExistence type="predicted"/>